<dbReference type="EMBL" id="JRAI01000028">
    <property type="protein sequence ID" value="KGN86818.1"/>
    <property type="molecule type" value="Genomic_DNA"/>
</dbReference>
<evidence type="ECO:0000313" key="2">
    <source>
        <dbReference type="EMBL" id="KGN87921.1"/>
    </source>
</evidence>
<dbReference type="Proteomes" id="UP000030130">
    <property type="component" value="Unassembled WGS sequence"/>
</dbReference>
<dbReference type="AlphaFoldDB" id="A0A0A2EJP9"/>
<organism evidence="1 3">
    <name type="scientific">Porphyromonas gulae</name>
    <dbReference type="NCBI Taxonomy" id="111105"/>
    <lineage>
        <taxon>Bacteria</taxon>
        <taxon>Pseudomonadati</taxon>
        <taxon>Bacteroidota</taxon>
        <taxon>Bacteroidia</taxon>
        <taxon>Bacteroidales</taxon>
        <taxon>Porphyromonadaceae</taxon>
        <taxon>Porphyromonas</taxon>
    </lineage>
</organism>
<gene>
    <name evidence="1" type="ORF">HR08_03315</name>
    <name evidence="2" type="ORF">HR15_05670</name>
</gene>
<evidence type="ECO:0000313" key="3">
    <source>
        <dbReference type="Proteomes" id="UP000030130"/>
    </source>
</evidence>
<dbReference type="Proteomes" id="UP000030146">
    <property type="component" value="Unassembled WGS sequence"/>
</dbReference>
<comment type="caution">
    <text evidence="1">The sequence shown here is derived from an EMBL/GenBank/DDBJ whole genome shotgun (WGS) entry which is preliminary data.</text>
</comment>
<reference evidence="2 4" key="2">
    <citation type="submission" date="2014-08" db="EMBL/GenBank/DDBJ databases">
        <title>Porphyromonas gulae strain:COT-052_OH3439 Genome sequencing.</title>
        <authorList>
            <person name="Wallis C."/>
            <person name="Deusch O."/>
            <person name="O'Flynn C."/>
            <person name="Davis I."/>
            <person name="Jospin G."/>
            <person name="Darling A.E."/>
            <person name="Coil D.A."/>
            <person name="Alexiev A."/>
            <person name="Horsfall A."/>
            <person name="Kirkwood N."/>
            <person name="Harris S."/>
            <person name="Eisen J.A."/>
        </authorList>
    </citation>
    <scope>NUCLEOTIDE SEQUENCE [LARGE SCALE GENOMIC DNA]</scope>
    <source>
        <strain evidence="4">COT-052 OH3439</strain>
        <strain evidence="2">COT-052_OH3439</strain>
    </source>
</reference>
<proteinExistence type="predicted"/>
<protein>
    <submittedName>
        <fullName evidence="1">Uncharacterized protein</fullName>
    </submittedName>
</protein>
<name>A0A0A2EJP9_9PORP</name>
<evidence type="ECO:0000313" key="1">
    <source>
        <dbReference type="EMBL" id="KGN86818.1"/>
    </source>
</evidence>
<sequence length="59" mass="6960">MCAKKLFNNEDEFGIIPNKRLYESRIQGENDAVMNFFGSEALFRQVEEQSIYKSFSIYI</sequence>
<reference evidence="1 3" key="1">
    <citation type="submission" date="2014-08" db="EMBL/GenBank/DDBJ databases">
        <title>Porphyromonas gulae strain:COT-052_OH1451 Genome sequencing.</title>
        <authorList>
            <person name="Wallis C."/>
            <person name="Deusch O."/>
            <person name="O'Flynn C."/>
            <person name="Davis I."/>
            <person name="Jospin G."/>
            <person name="Darling A.E."/>
            <person name="Coil D.A."/>
            <person name="Alexiev A."/>
            <person name="Horsfall A."/>
            <person name="Kirkwood N."/>
            <person name="Harris S."/>
            <person name="Eisen J.A."/>
        </authorList>
    </citation>
    <scope>NUCLEOTIDE SEQUENCE [LARGE SCALE GENOMIC DNA]</scope>
    <source>
        <strain evidence="3">COT-052 OH1451</strain>
        <strain evidence="1">COT-052_OH1451</strain>
    </source>
</reference>
<accession>A0A0A2EJP9</accession>
<evidence type="ECO:0000313" key="4">
    <source>
        <dbReference type="Proteomes" id="UP000030146"/>
    </source>
</evidence>
<keyword evidence="4" id="KW-1185">Reference proteome</keyword>
<dbReference type="EMBL" id="JRAK01000080">
    <property type="protein sequence ID" value="KGN87921.1"/>
    <property type="molecule type" value="Genomic_DNA"/>
</dbReference>